<dbReference type="SUPFAM" id="SSF103473">
    <property type="entry name" value="MFS general substrate transporter"/>
    <property type="match status" value="1"/>
</dbReference>
<feature type="transmembrane region" description="Helical" evidence="8">
    <location>
        <begin position="672"/>
        <end position="694"/>
    </location>
</feature>
<dbReference type="FunFam" id="3.40.30.10:FF:000475">
    <property type="entry name" value="Cell wall organization protein/glutathione transferase (Gto3), putative"/>
    <property type="match status" value="1"/>
</dbReference>
<dbReference type="PANTHER" id="PTHR32419:SF23">
    <property type="entry name" value="GLUTATHIONE S-TRANSFERASE (EUROFUNG)"/>
    <property type="match status" value="1"/>
</dbReference>
<feature type="domain" description="GST N-terminal" evidence="9">
    <location>
        <begin position="39"/>
        <end position="143"/>
    </location>
</feature>
<dbReference type="GO" id="GO:0022857">
    <property type="term" value="F:transmembrane transporter activity"/>
    <property type="evidence" value="ECO:0007669"/>
    <property type="project" value="InterPro"/>
</dbReference>
<dbReference type="InterPro" id="IPR011701">
    <property type="entry name" value="MFS"/>
</dbReference>
<feature type="transmembrane region" description="Helical" evidence="8">
    <location>
        <begin position="701"/>
        <end position="723"/>
    </location>
</feature>
<reference evidence="10" key="1">
    <citation type="submission" date="2020-04" db="EMBL/GenBank/DDBJ databases">
        <title>Genome Assembly and Annotation of Botryosphaeria dothidea sdau 11-99, a Latent Pathogen of Apple Fruit Ring Rot in China.</title>
        <authorList>
            <person name="Yu C."/>
            <person name="Diao Y."/>
            <person name="Lu Q."/>
            <person name="Zhao J."/>
            <person name="Cui S."/>
            <person name="Peng C."/>
            <person name="He B."/>
            <person name="Liu H."/>
        </authorList>
    </citation>
    <scope>NUCLEOTIDE SEQUENCE [LARGE SCALE GENOMIC DNA]</scope>
    <source>
        <strain evidence="10">Sdau11-99</strain>
    </source>
</reference>
<dbReference type="SFLD" id="SFLDG01206">
    <property type="entry name" value="Xi.1"/>
    <property type="match status" value="1"/>
</dbReference>
<evidence type="ECO:0000256" key="2">
    <source>
        <dbReference type="ARBA" id="ARBA00022448"/>
    </source>
</evidence>
<comment type="subcellular location">
    <subcellularLocation>
        <location evidence="1">Membrane</location>
        <topology evidence="1">Multi-pass membrane protein</topology>
    </subcellularLocation>
</comment>
<dbReference type="CDD" id="cd03190">
    <property type="entry name" value="GST_C_Omega_like"/>
    <property type="match status" value="1"/>
</dbReference>
<evidence type="ECO:0000256" key="3">
    <source>
        <dbReference type="ARBA" id="ARBA00022692"/>
    </source>
</evidence>
<evidence type="ECO:0000313" key="11">
    <source>
        <dbReference type="Proteomes" id="UP000572817"/>
    </source>
</evidence>
<evidence type="ECO:0000259" key="9">
    <source>
        <dbReference type="Pfam" id="PF13409"/>
    </source>
</evidence>
<dbReference type="Pfam" id="PF13409">
    <property type="entry name" value="GST_N_2"/>
    <property type="match status" value="1"/>
</dbReference>
<evidence type="ECO:0000256" key="4">
    <source>
        <dbReference type="ARBA" id="ARBA00022989"/>
    </source>
</evidence>
<evidence type="ECO:0000256" key="7">
    <source>
        <dbReference type="SAM" id="MobiDB-lite"/>
    </source>
</evidence>
<feature type="transmembrane region" description="Helical" evidence="8">
    <location>
        <begin position="467"/>
        <end position="486"/>
    </location>
</feature>
<feature type="region of interest" description="Disordered" evidence="7">
    <location>
        <begin position="315"/>
        <end position="335"/>
    </location>
</feature>
<feature type="transmembrane region" description="Helical" evidence="8">
    <location>
        <begin position="797"/>
        <end position="814"/>
    </location>
</feature>
<dbReference type="Pfam" id="PF13410">
    <property type="entry name" value="GST_C_2"/>
    <property type="match status" value="1"/>
</dbReference>
<evidence type="ECO:0000256" key="5">
    <source>
        <dbReference type="ARBA" id="ARBA00023136"/>
    </source>
</evidence>
<gene>
    <name evidence="10" type="ORF">GTA08_BOTSDO12272</name>
</gene>
<dbReference type="InterPro" id="IPR036249">
    <property type="entry name" value="Thioredoxin-like_sf"/>
</dbReference>
<dbReference type="SFLD" id="SFLDS00019">
    <property type="entry name" value="Glutathione_Transferase_(cytos"/>
    <property type="match status" value="1"/>
</dbReference>
<dbReference type="Gene3D" id="1.20.1250.20">
    <property type="entry name" value="MFS general substrate transporter like domains"/>
    <property type="match status" value="1"/>
</dbReference>
<dbReference type="SUPFAM" id="SSF47616">
    <property type="entry name" value="GST C-terminal domain-like"/>
    <property type="match status" value="1"/>
</dbReference>
<organism evidence="10 11">
    <name type="scientific">Botryosphaeria dothidea</name>
    <dbReference type="NCBI Taxonomy" id="55169"/>
    <lineage>
        <taxon>Eukaryota</taxon>
        <taxon>Fungi</taxon>
        <taxon>Dikarya</taxon>
        <taxon>Ascomycota</taxon>
        <taxon>Pezizomycotina</taxon>
        <taxon>Dothideomycetes</taxon>
        <taxon>Dothideomycetes incertae sedis</taxon>
        <taxon>Botryosphaeriales</taxon>
        <taxon>Botryosphaeriaceae</taxon>
        <taxon>Botryosphaeria</taxon>
    </lineage>
</organism>
<dbReference type="InterPro" id="IPR036282">
    <property type="entry name" value="Glutathione-S-Trfase_C_sf"/>
</dbReference>
<dbReference type="InterPro" id="IPR036259">
    <property type="entry name" value="MFS_trans_sf"/>
</dbReference>
<protein>
    <recommendedName>
        <fullName evidence="9">GST N-terminal domain-containing protein</fullName>
    </recommendedName>
</protein>
<dbReference type="Proteomes" id="UP000572817">
    <property type="component" value="Unassembled WGS sequence"/>
</dbReference>
<dbReference type="PANTHER" id="PTHR32419">
    <property type="entry name" value="GLUTATHIONYL-HYDROQUINONE REDUCTASE"/>
    <property type="match status" value="1"/>
</dbReference>
<dbReference type="AlphaFoldDB" id="A0A8H4N9J4"/>
<dbReference type="FunFam" id="1.20.1250.20:FF:000065">
    <property type="entry name" value="Putative MFS pantothenate transporter"/>
    <property type="match status" value="1"/>
</dbReference>
<sequence length="851" mass="95562">MSGSTIHKPGTDDGWHGVIAPDSQFPPEKGRYHLYIGLFCPFAHRANLVRHLKGLTDLIDISIVKPYPKGNEKGWPGWRFPKTDDEYPNATVDKLFGSEYMHEVYFRADKEYKGRYSVPLLWDTKTQTAMNNESAEILRWLPTAFNDLISPEHAKLDLYPSHLRSEIDAISEWMQRDLNTGVYKAGFAPSQEVYDKNLPAVFASLNKLEEIVHKNGGPYILGKELTELDLRAYATIVRFDTVYVQHFKCNLGTIRHDYPVLNNWLRNLYWNVEGFQESTDFKHIKENYTKSHYDINPKAITPMGPYPDVEEGVEDFSELKPGRSRRRTDSGKSGMSKFATSSLLAKNANPAISLHGALLPGCQTNQWEWICVRRGKHRAKKKKFHSRPSVDTMVHGIDLMFLGDVSKSKEERRLVQKLDLFVLVAGLKEDVGLHGAQYNVLLSLMTAGYVIGQIPHGIIIQKIPPRIWLPSMVAIWAGLTMCTAACKTYEQMCVVRFFQGIAEASTYCGTMYIMGSWYKAQEIAKRTAIFTAVGQAGSMFAGAMMTAIHQTMDGYAGLPGWKWVFVIDGVITLPVAIAGFVCFPDIPEKTKAHFFSLKENEIKLAIDRLPPKKKDAHNIAPLSLMKRILGQPHFYILGAFSIVTGALEAYCVQSLFLLWMKYHKSRYTSSQITTYPLGVQAVAIVSNLAAAMYIDATGHRVPIGILSAALQLFCAILLLVPSLPTVGTFFAFYLAGTSYMVNPLLFGWANVILKRSGDEAARSVVLYWMNAVQSTLYTFWGIALYPADEAPYWRKGGVAMCVVCVVLAGMLWMVKWLDRKSIAEQLVVGAEEEEEREVTQVKVQSGGEEKC</sequence>
<dbReference type="EMBL" id="WWBZ02000007">
    <property type="protein sequence ID" value="KAF4312313.1"/>
    <property type="molecule type" value="Genomic_DNA"/>
</dbReference>
<feature type="region of interest" description="Disordered" evidence="7">
    <location>
        <begin position="1"/>
        <end position="20"/>
    </location>
</feature>
<dbReference type="GO" id="GO:0004364">
    <property type="term" value="F:glutathione transferase activity"/>
    <property type="evidence" value="ECO:0007669"/>
    <property type="project" value="InterPro"/>
</dbReference>
<name>A0A8H4N9J4_9PEZI</name>
<evidence type="ECO:0000256" key="6">
    <source>
        <dbReference type="ARBA" id="ARBA00037968"/>
    </source>
</evidence>
<keyword evidence="5 8" id="KW-0472">Membrane</keyword>
<keyword evidence="3 8" id="KW-0812">Transmembrane</keyword>
<evidence type="ECO:0000256" key="8">
    <source>
        <dbReference type="SAM" id="Phobius"/>
    </source>
</evidence>
<comment type="caution">
    <text evidence="10">The sequence shown here is derived from an EMBL/GenBank/DDBJ whole genome shotgun (WGS) entry which is preliminary data.</text>
</comment>
<feature type="transmembrane region" description="Helical" evidence="8">
    <location>
        <begin position="729"/>
        <end position="753"/>
    </location>
</feature>
<comment type="similarity">
    <text evidence="6">Belongs to the major facilitator superfamily. Allantoate permease family.</text>
</comment>
<feature type="transmembrane region" description="Helical" evidence="8">
    <location>
        <begin position="560"/>
        <end position="583"/>
    </location>
</feature>
<keyword evidence="4 8" id="KW-1133">Transmembrane helix</keyword>
<keyword evidence="2" id="KW-0813">Transport</keyword>
<dbReference type="SFLD" id="SFLDG01148">
    <property type="entry name" value="Xi_(cytGST)"/>
    <property type="match status" value="1"/>
</dbReference>
<dbReference type="OrthoDB" id="2309723at2759"/>
<dbReference type="GO" id="GO:0005737">
    <property type="term" value="C:cytoplasm"/>
    <property type="evidence" value="ECO:0007669"/>
    <property type="project" value="TreeGrafter"/>
</dbReference>
<dbReference type="Gene3D" id="1.20.1050.10">
    <property type="match status" value="1"/>
</dbReference>
<evidence type="ECO:0000256" key="1">
    <source>
        <dbReference type="ARBA" id="ARBA00004141"/>
    </source>
</evidence>
<dbReference type="Gene3D" id="3.40.30.10">
    <property type="entry name" value="Glutaredoxin"/>
    <property type="match status" value="1"/>
</dbReference>
<evidence type="ECO:0000313" key="10">
    <source>
        <dbReference type="EMBL" id="KAF4312313.1"/>
    </source>
</evidence>
<feature type="transmembrane region" description="Helical" evidence="8">
    <location>
        <begin position="765"/>
        <end position="785"/>
    </location>
</feature>
<accession>A0A8H4N9J4</accession>
<feature type="transmembrane region" description="Helical" evidence="8">
    <location>
        <begin position="528"/>
        <end position="548"/>
    </location>
</feature>
<keyword evidence="11" id="KW-1185">Reference proteome</keyword>
<proteinExistence type="inferred from homology"/>
<dbReference type="Pfam" id="PF07690">
    <property type="entry name" value="MFS_1"/>
    <property type="match status" value="1"/>
</dbReference>
<dbReference type="InterPro" id="IPR047047">
    <property type="entry name" value="GST_Omega-like_C"/>
</dbReference>
<dbReference type="SUPFAM" id="SSF52833">
    <property type="entry name" value="Thioredoxin-like"/>
    <property type="match status" value="1"/>
</dbReference>
<dbReference type="GO" id="GO:0016020">
    <property type="term" value="C:membrane"/>
    <property type="evidence" value="ECO:0007669"/>
    <property type="project" value="UniProtKB-SubCell"/>
</dbReference>
<dbReference type="InterPro" id="IPR016639">
    <property type="entry name" value="GST_Omega/GSH"/>
</dbReference>
<dbReference type="InterPro" id="IPR004045">
    <property type="entry name" value="Glutathione_S-Trfase_N"/>
</dbReference>
<dbReference type="InterPro" id="IPR040079">
    <property type="entry name" value="Glutathione_S-Trfase"/>
</dbReference>
<feature type="transmembrane region" description="Helical" evidence="8">
    <location>
        <begin position="634"/>
        <end position="660"/>
    </location>
</feature>